<evidence type="ECO:0000313" key="2">
    <source>
        <dbReference type="Proteomes" id="UP000095038"/>
    </source>
</evidence>
<reference evidence="2" key="1">
    <citation type="submission" date="2016-05" db="EMBL/GenBank/DDBJ databases">
        <title>Comparative genomics of biotechnologically important yeasts.</title>
        <authorList>
            <consortium name="DOE Joint Genome Institute"/>
            <person name="Riley R."/>
            <person name="Haridas S."/>
            <person name="Wolfe K.H."/>
            <person name="Lopes M.R."/>
            <person name="Hittinger C.T."/>
            <person name="Goker M."/>
            <person name="Salamov A."/>
            <person name="Wisecaver J."/>
            <person name="Long T.M."/>
            <person name="Aerts A.L."/>
            <person name="Barry K."/>
            <person name="Choi C."/>
            <person name="Clum A."/>
            <person name="Coughlan A.Y."/>
            <person name="Deshpande S."/>
            <person name="Douglass A.P."/>
            <person name="Hanson S.J."/>
            <person name="Klenk H.-P."/>
            <person name="Labutti K."/>
            <person name="Lapidus A."/>
            <person name="Lindquist E."/>
            <person name="Lipzen A."/>
            <person name="Meier-Kolthoff J.P."/>
            <person name="Ohm R.A."/>
            <person name="Otillar R.P."/>
            <person name="Pangilinan J."/>
            <person name="Peng Y."/>
            <person name="Rokas A."/>
            <person name="Rosa C.A."/>
            <person name="Scheuner C."/>
            <person name="Sibirny A.A."/>
            <person name="Slot J.C."/>
            <person name="Stielow J.B."/>
            <person name="Sun H."/>
            <person name="Kurtzman C.P."/>
            <person name="Blackwell M."/>
            <person name="Grigoriev I.V."/>
            <person name="Jeffries T.W."/>
        </authorList>
    </citation>
    <scope>NUCLEOTIDE SEQUENCE [LARGE SCALE GENOMIC DNA]</scope>
    <source>
        <strain evidence="2">DSM 1968</strain>
    </source>
</reference>
<proteinExistence type="predicted"/>
<keyword evidence="2" id="KW-1185">Reference proteome</keyword>
<name>A0A1D2VFQ2_9ASCO</name>
<dbReference type="AlphaFoldDB" id="A0A1D2VFQ2"/>
<sequence length="82" mass="9390">MNSNNLHSQRWYYIACQKRQRPNLIWACASCVGRLFVPGSRSSRSSRNSRSRRSTLVLCGCSTKAKKPSVHEKPYIKGLFND</sequence>
<dbReference type="EMBL" id="KV454482">
    <property type="protein sequence ID" value="ODV60429.1"/>
    <property type="molecule type" value="Genomic_DNA"/>
</dbReference>
<evidence type="ECO:0000313" key="1">
    <source>
        <dbReference type="EMBL" id="ODV60429.1"/>
    </source>
</evidence>
<dbReference type="RefSeq" id="XP_020046736.1">
    <property type="nucleotide sequence ID" value="XM_020189323.1"/>
</dbReference>
<dbReference type="InParanoid" id="A0A1D2VFQ2"/>
<dbReference type="Proteomes" id="UP000095038">
    <property type="component" value="Unassembled WGS sequence"/>
</dbReference>
<gene>
    <name evidence="1" type="ORF">ASCRUDRAFT_154139</name>
</gene>
<organism evidence="1 2">
    <name type="scientific">Ascoidea rubescens DSM 1968</name>
    <dbReference type="NCBI Taxonomy" id="1344418"/>
    <lineage>
        <taxon>Eukaryota</taxon>
        <taxon>Fungi</taxon>
        <taxon>Dikarya</taxon>
        <taxon>Ascomycota</taxon>
        <taxon>Saccharomycotina</taxon>
        <taxon>Saccharomycetes</taxon>
        <taxon>Ascoideaceae</taxon>
        <taxon>Ascoidea</taxon>
    </lineage>
</organism>
<protein>
    <submittedName>
        <fullName evidence="1">Uncharacterized protein</fullName>
    </submittedName>
</protein>
<accession>A0A1D2VFQ2</accession>
<dbReference type="GeneID" id="30962959"/>